<accession>A0A2N1MHG1</accession>
<name>A0A2N1MHG1_9GLOM</name>
<evidence type="ECO:0000313" key="2">
    <source>
        <dbReference type="Proteomes" id="UP000233469"/>
    </source>
</evidence>
<dbReference type="Proteomes" id="UP000233469">
    <property type="component" value="Unassembled WGS sequence"/>
</dbReference>
<dbReference type="PANTHER" id="PTHR46579:SF1">
    <property type="entry name" value="F5_8 TYPE C DOMAIN-CONTAINING PROTEIN"/>
    <property type="match status" value="1"/>
</dbReference>
<organism evidence="1 2">
    <name type="scientific">Rhizophagus irregularis</name>
    <dbReference type="NCBI Taxonomy" id="588596"/>
    <lineage>
        <taxon>Eukaryota</taxon>
        <taxon>Fungi</taxon>
        <taxon>Fungi incertae sedis</taxon>
        <taxon>Mucoromycota</taxon>
        <taxon>Glomeromycotina</taxon>
        <taxon>Glomeromycetes</taxon>
        <taxon>Glomerales</taxon>
        <taxon>Glomeraceae</taxon>
        <taxon>Rhizophagus</taxon>
    </lineage>
</organism>
<sequence length="228" mass="27741">MKTDMPSEIGRPPRNIYKYHNGFKAVEWRNWIILFSLPLLLQYIDKRELKGWIDFVKAVKISLQLEIDYNQIDNLQNLLKNFYQDYERKYYKYDAKRLSACRISFHYLFHITDCIKYCGPCWIYWQFPMERLCGMLLPLIKNNIKPYDNLANNVLLLEKFFHLPYFNISETIFRKNIEKVWNSNLVFSIDDYEEELYWPSIQYNLINTESNHLFKYYNGKNIGHTSTF</sequence>
<gene>
    <name evidence="1" type="ORF">RhiirC2_792340</name>
</gene>
<feature type="non-terminal residue" evidence="1">
    <location>
        <position position="228"/>
    </location>
</feature>
<protein>
    <recommendedName>
        <fullName evidence="3">Transposase domain-containing protein</fullName>
    </recommendedName>
</protein>
<reference evidence="1 2" key="1">
    <citation type="submission" date="2016-04" db="EMBL/GenBank/DDBJ databases">
        <title>Genome analyses suggest a sexual origin of heterokaryosis in a supposedly ancient asexual fungus.</title>
        <authorList>
            <person name="Ropars J."/>
            <person name="Sedzielewska K."/>
            <person name="Noel J."/>
            <person name="Charron P."/>
            <person name="Farinelli L."/>
            <person name="Marton T."/>
            <person name="Kruger M."/>
            <person name="Pelin A."/>
            <person name="Brachmann A."/>
            <person name="Corradi N."/>
        </authorList>
    </citation>
    <scope>NUCLEOTIDE SEQUENCE [LARGE SCALE GENOMIC DNA]</scope>
    <source>
        <strain evidence="1 2">C2</strain>
    </source>
</reference>
<dbReference type="VEuPathDB" id="FungiDB:FUN_001095"/>
<proteinExistence type="predicted"/>
<dbReference type="EMBL" id="LLXL01002344">
    <property type="protein sequence ID" value="PKK61087.1"/>
    <property type="molecule type" value="Genomic_DNA"/>
</dbReference>
<dbReference type="AlphaFoldDB" id="A0A2N1MHG1"/>
<evidence type="ECO:0000313" key="1">
    <source>
        <dbReference type="EMBL" id="PKK61087.1"/>
    </source>
</evidence>
<comment type="caution">
    <text evidence="1">The sequence shown here is derived from an EMBL/GenBank/DDBJ whole genome shotgun (WGS) entry which is preliminary data.</text>
</comment>
<dbReference type="VEuPathDB" id="FungiDB:RhiirA1_371419"/>
<reference evidence="1 2" key="2">
    <citation type="submission" date="2017-10" db="EMBL/GenBank/DDBJ databases">
        <title>Extensive intraspecific genome diversity in a model arbuscular mycorrhizal fungus.</title>
        <authorList>
            <person name="Chen E.C.H."/>
            <person name="Morin E."/>
            <person name="Baudet D."/>
            <person name="Noel J."/>
            <person name="Ndikumana S."/>
            <person name="Charron P."/>
            <person name="St-Onge C."/>
            <person name="Giorgi J."/>
            <person name="Grigoriev I.V."/>
            <person name="Roux C."/>
            <person name="Martin F.M."/>
            <person name="Corradi N."/>
        </authorList>
    </citation>
    <scope>NUCLEOTIDE SEQUENCE [LARGE SCALE GENOMIC DNA]</scope>
    <source>
        <strain evidence="1 2">C2</strain>
    </source>
</reference>
<dbReference type="VEuPathDB" id="FungiDB:RhiirFUN_002746"/>
<evidence type="ECO:0008006" key="3">
    <source>
        <dbReference type="Google" id="ProtNLM"/>
    </source>
</evidence>
<dbReference type="PANTHER" id="PTHR46579">
    <property type="entry name" value="F5/8 TYPE C DOMAIN-CONTAINING PROTEIN-RELATED"/>
    <property type="match status" value="1"/>
</dbReference>